<sequence>MTAGREGLSETYRDDVPWGRPAVPGIPIPPFVDAAQHGSYVRSLQTFVALLDRREPAPATIALLAALTAEPQGPGPLSPLTLRVSLATFFPAPWTPEALARALEGSFSGSPAAVRGGWVWYGDPDYRASRAGDGWRIERHERGERTRATLPAHDDLVLLWMDMFRDRFPYPIAHVRSSSAASPADLAAAAAATLSAHAVNAAMPYLTSWRTEREDALAAVRGEPGASTPTR</sequence>
<evidence type="ECO:0000313" key="2">
    <source>
        <dbReference type="Proteomes" id="UP000285970"/>
    </source>
</evidence>
<gene>
    <name evidence="1" type="ORF">D8Y23_15380</name>
</gene>
<dbReference type="RefSeq" id="WP_128218943.1">
    <property type="nucleotide sequence ID" value="NZ_RBZY01000084.1"/>
</dbReference>
<evidence type="ECO:0000313" key="1">
    <source>
        <dbReference type="EMBL" id="RWR15787.1"/>
    </source>
</evidence>
<reference evidence="1 2" key="1">
    <citation type="journal article" date="2018" name="Front. Microbiol.">
        <title>Novel Insights Into Bacterial Dimethylsulfoniopropionate Catabolism in the East China Sea.</title>
        <authorList>
            <person name="Liu J."/>
            <person name="Liu J."/>
            <person name="Zhang S.H."/>
            <person name="Liang J."/>
            <person name="Lin H."/>
            <person name="Song D."/>
            <person name="Yang G.P."/>
            <person name="Todd J.D."/>
            <person name="Zhang X.H."/>
        </authorList>
    </citation>
    <scope>NUCLEOTIDE SEQUENCE [LARGE SCALE GENOMIC DNA]</scope>
    <source>
        <strain evidence="1 2">ZYFD042</strain>
    </source>
</reference>
<dbReference type="Proteomes" id="UP000285970">
    <property type="component" value="Unassembled WGS sequence"/>
</dbReference>
<protein>
    <submittedName>
        <fullName evidence="1">Uncharacterized protein</fullName>
    </submittedName>
</protein>
<comment type="caution">
    <text evidence="1">The sequence shown here is derived from an EMBL/GenBank/DDBJ whole genome shotgun (WGS) entry which is preliminary data.</text>
</comment>
<name>A0A3S3MV16_9MICO</name>
<organism evidence="1 2">
    <name type="scientific">Microbacterium enclense</name>
    <dbReference type="NCBI Taxonomy" id="993073"/>
    <lineage>
        <taxon>Bacteria</taxon>
        <taxon>Bacillati</taxon>
        <taxon>Actinomycetota</taxon>
        <taxon>Actinomycetes</taxon>
        <taxon>Micrococcales</taxon>
        <taxon>Microbacteriaceae</taxon>
        <taxon>Microbacterium</taxon>
    </lineage>
</organism>
<dbReference type="EMBL" id="RBZY01000084">
    <property type="protein sequence ID" value="RWR15787.1"/>
    <property type="molecule type" value="Genomic_DNA"/>
</dbReference>
<accession>A0A3S3MV16</accession>
<dbReference type="AlphaFoldDB" id="A0A3S3MV16"/>
<dbReference type="OrthoDB" id="5065607at2"/>
<proteinExistence type="predicted"/>